<organism evidence="1 2">
    <name type="scientific">Floridaenema evergladense BLCC-F167</name>
    <dbReference type="NCBI Taxonomy" id="3153639"/>
    <lineage>
        <taxon>Bacteria</taxon>
        <taxon>Bacillati</taxon>
        <taxon>Cyanobacteriota</taxon>
        <taxon>Cyanophyceae</taxon>
        <taxon>Oscillatoriophycideae</taxon>
        <taxon>Aerosakkonematales</taxon>
        <taxon>Aerosakkonemataceae</taxon>
        <taxon>Floridanema</taxon>
        <taxon>Floridanema evergladense</taxon>
    </lineage>
</organism>
<dbReference type="RefSeq" id="WP_413280021.1">
    <property type="nucleotide sequence ID" value="NZ_JBHFNT010000218.1"/>
</dbReference>
<protein>
    <submittedName>
        <fullName evidence="1">Uncharacterized protein</fullName>
    </submittedName>
</protein>
<reference evidence="1 2" key="1">
    <citation type="submission" date="2024-09" db="EMBL/GenBank/DDBJ databases">
        <title>Floridaenema gen nov. (Aerosakkonemataceae, Aerosakkonematales ord. nov., Cyanobacteria) from benthic tropical and subtropical fresh waters, with the description of four new species.</title>
        <authorList>
            <person name="Moretto J.A."/>
            <person name="Berthold D.E."/>
            <person name="Lefler F.W."/>
            <person name="Huang I.-S."/>
            <person name="Laughinghouse H. IV."/>
        </authorList>
    </citation>
    <scope>NUCLEOTIDE SEQUENCE [LARGE SCALE GENOMIC DNA]</scope>
    <source>
        <strain evidence="1 2">BLCC-F167</strain>
    </source>
</reference>
<proteinExistence type="predicted"/>
<keyword evidence="2" id="KW-1185">Reference proteome</keyword>
<dbReference type="Proteomes" id="UP001576780">
    <property type="component" value="Unassembled WGS sequence"/>
</dbReference>
<comment type="caution">
    <text evidence="1">The sequence shown here is derived from an EMBL/GenBank/DDBJ whole genome shotgun (WGS) entry which is preliminary data.</text>
</comment>
<accession>A0ABV4WRG7</accession>
<sequence length="59" mass="6947">MDRIAIAQDTLKILEDGYYQSPESNRIDIAREFQFSTLEERERFLPNFLIVLGKTNLIN</sequence>
<evidence type="ECO:0000313" key="1">
    <source>
        <dbReference type="EMBL" id="MFB2837683.1"/>
    </source>
</evidence>
<evidence type="ECO:0000313" key="2">
    <source>
        <dbReference type="Proteomes" id="UP001576780"/>
    </source>
</evidence>
<gene>
    <name evidence="1" type="ORF">ACE1CA_24435</name>
</gene>
<name>A0ABV4WRG7_9CYAN</name>
<dbReference type="EMBL" id="JBHFNT010000218">
    <property type="protein sequence ID" value="MFB2837683.1"/>
    <property type="molecule type" value="Genomic_DNA"/>
</dbReference>